<dbReference type="EMBL" id="KK198760">
    <property type="protein sequence ID" value="KCW60011.1"/>
    <property type="molecule type" value="Genomic_DNA"/>
</dbReference>
<protein>
    <submittedName>
        <fullName evidence="1">Uncharacterized protein</fullName>
    </submittedName>
</protein>
<reference evidence="1" key="1">
    <citation type="submission" date="2013-07" db="EMBL/GenBank/DDBJ databases">
        <title>The genome of Eucalyptus grandis.</title>
        <authorList>
            <person name="Schmutz J."/>
            <person name="Hayes R."/>
            <person name="Myburg A."/>
            <person name="Tuskan G."/>
            <person name="Grattapaglia D."/>
            <person name="Rokhsar D.S."/>
        </authorList>
    </citation>
    <scope>NUCLEOTIDE SEQUENCE</scope>
    <source>
        <tissue evidence="1">Leaf extractions</tissue>
    </source>
</reference>
<accession>A0A059B2B4</accession>
<evidence type="ECO:0000313" key="1">
    <source>
        <dbReference type="EMBL" id="KCW60011.1"/>
    </source>
</evidence>
<gene>
    <name evidence="1" type="ORF">EUGRSUZ_H02746</name>
</gene>
<dbReference type="Gramene" id="KCW60011">
    <property type="protein sequence ID" value="KCW60011"/>
    <property type="gene ID" value="EUGRSUZ_H02746"/>
</dbReference>
<dbReference type="AlphaFoldDB" id="A0A059B2B4"/>
<name>A0A059B2B4_EUCGR</name>
<organism evidence="1">
    <name type="scientific">Eucalyptus grandis</name>
    <name type="common">Flooded gum</name>
    <dbReference type="NCBI Taxonomy" id="71139"/>
    <lineage>
        <taxon>Eukaryota</taxon>
        <taxon>Viridiplantae</taxon>
        <taxon>Streptophyta</taxon>
        <taxon>Embryophyta</taxon>
        <taxon>Tracheophyta</taxon>
        <taxon>Spermatophyta</taxon>
        <taxon>Magnoliopsida</taxon>
        <taxon>eudicotyledons</taxon>
        <taxon>Gunneridae</taxon>
        <taxon>Pentapetalae</taxon>
        <taxon>rosids</taxon>
        <taxon>malvids</taxon>
        <taxon>Myrtales</taxon>
        <taxon>Myrtaceae</taxon>
        <taxon>Myrtoideae</taxon>
        <taxon>Eucalypteae</taxon>
        <taxon>Eucalyptus</taxon>
    </lineage>
</organism>
<proteinExistence type="predicted"/>
<sequence>MGNATFLKRFHEPLRQTQLGESKLVLAHTLSLAALRHEAALILTRVNLALREPTGPNFLKASSLSTEFGVAMADVTKLLRLLLRPHLFTHPLSKSPKADAADPAAATAVGVGLFDVSGDWPWQMKDVVRDRQAIEDGTGKRSAAQDLGVKFGALGRLQEGADISGRDRGGALRRDKVTVRERNGGEIIWPSILHLCHRSPQLSRVAALRIRSNKPANFWSQI</sequence>
<dbReference type="InParanoid" id="A0A059B2B4"/>